<feature type="region of interest" description="Disordered" evidence="1">
    <location>
        <begin position="160"/>
        <end position="189"/>
    </location>
</feature>
<dbReference type="GO" id="GO:0003677">
    <property type="term" value="F:DNA binding"/>
    <property type="evidence" value="ECO:0007669"/>
    <property type="project" value="UniProtKB-KW"/>
</dbReference>
<protein>
    <submittedName>
        <fullName evidence="3">DNA-binding transcriptional regulator, MarR family</fullName>
    </submittedName>
</protein>
<sequence length="189" mass="20747">MDAPWLDRRQLRAWVRFRAVLELLPTALDAQIRRDADVNEFEYHVLAMLSETPGRTLRMTEVARRTAATLPRLSHVVSRLEGRGLVERCACPEDRRATNARLTEAGWAKVQQAAPGHVATVRHHVVDALTDEQLDQLAAIGDALLARLDPPGVMAATYSRYDGESEPSVPPVAPAGRAGAPRDGRSAVM</sequence>
<dbReference type="GO" id="GO:0006950">
    <property type="term" value="P:response to stress"/>
    <property type="evidence" value="ECO:0007669"/>
    <property type="project" value="TreeGrafter"/>
</dbReference>
<keyword evidence="3" id="KW-0238">DNA-binding</keyword>
<organism evidence="3 4">
    <name type="scientific">Geodermatophilus amargosae</name>
    <dbReference type="NCBI Taxonomy" id="1296565"/>
    <lineage>
        <taxon>Bacteria</taxon>
        <taxon>Bacillati</taxon>
        <taxon>Actinomycetota</taxon>
        <taxon>Actinomycetes</taxon>
        <taxon>Geodermatophilales</taxon>
        <taxon>Geodermatophilaceae</taxon>
        <taxon>Geodermatophilus</taxon>
    </lineage>
</organism>
<dbReference type="EMBL" id="FPBA01000037">
    <property type="protein sequence ID" value="SFU07699.1"/>
    <property type="molecule type" value="Genomic_DNA"/>
</dbReference>
<name>A0A1I7D7P8_9ACTN</name>
<dbReference type="STRING" id="1296565.SAMN05660657_05432"/>
<dbReference type="SMART" id="SM00347">
    <property type="entry name" value="HTH_MARR"/>
    <property type="match status" value="1"/>
</dbReference>
<proteinExistence type="predicted"/>
<evidence type="ECO:0000313" key="4">
    <source>
        <dbReference type="Proteomes" id="UP000199546"/>
    </source>
</evidence>
<feature type="compositionally biased region" description="Basic and acidic residues" evidence="1">
    <location>
        <begin position="180"/>
        <end position="189"/>
    </location>
</feature>
<dbReference type="PRINTS" id="PR00598">
    <property type="entry name" value="HTHMARR"/>
</dbReference>
<dbReference type="Gene3D" id="1.10.10.10">
    <property type="entry name" value="Winged helix-like DNA-binding domain superfamily/Winged helix DNA-binding domain"/>
    <property type="match status" value="1"/>
</dbReference>
<dbReference type="InterPro" id="IPR036388">
    <property type="entry name" value="WH-like_DNA-bd_sf"/>
</dbReference>
<dbReference type="Pfam" id="PF12802">
    <property type="entry name" value="MarR_2"/>
    <property type="match status" value="1"/>
</dbReference>
<dbReference type="PROSITE" id="PS50995">
    <property type="entry name" value="HTH_MARR_2"/>
    <property type="match status" value="1"/>
</dbReference>
<dbReference type="InterPro" id="IPR036390">
    <property type="entry name" value="WH_DNA-bd_sf"/>
</dbReference>
<evidence type="ECO:0000256" key="1">
    <source>
        <dbReference type="SAM" id="MobiDB-lite"/>
    </source>
</evidence>
<dbReference type="RefSeq" id="WP_093584716.1">
    <property type="nucleotide sequence ID" value="NZ_FPBA01000037.1"/>
</dbReference>
<reference evidence="4" key="1">
    <citation type="submission" date="2016-10" db="EMBL/GenBank/DDBJ databases">
        <authorList>
            <person name="Varghese N."/>
            <person name="Submissions S."/>
        </authorList>
    </citation>
    <scope>NUCLEOTIDE SEQUENCE [LARGE SCALE GENOMIC DNA]</scope>
    <source>
        <strain evidence="4">DSM 46136</strain>
    </source>
</reference>
<dbReference type="InterPro" id="IPR039422">
    <property type="entry name" value="MarR/SlyA-like"/>
</dbReference>
<dbReference type="SUPFAM" id="SSF46785">
    <property type="entry name" value="Winged helix' DNA-binding domain"/>
    <property type="match status" value="1"/>
</dbReference>
<dbReference type="InterPro" id="IPR000835">
    <property type="entry name" value="HTH_MarR-typ"/>
</dbReference>
<dbReference type="AlphaFoldDB" id="A0A1I7D7P8"/>
<dbReference type="OrthoDB" id="8635520at2"/>
<feature type="domain" description="HTH marR-type" evidence="2">
    <location>
        <begin position="1"/>
        <end position="146"/>
    </location>
</feature>
<evidence type="ECO:0000259" key="2">
    <source>
        <dbReference type="PROSITE" id="PS50995"/>
    </source>
</evidence>
<gene>
    <name evidence="3" type="ORF">SAMN05660657_05432</name>
</gene>
<keyword evidence="4" id="KW-1185">Reference proteome</keyword>
<dbReference type="GO" id="GO:0003700">
    <property type="term" value="F:DNA-binding transcription factor activity"/>
    <property type="evidence" value="ECO:0007669"/>
    <property type="project" value="InterPro"/>
</dbReference>
<evidence type="ECO:0000313" key="3">
    <source>
        <dbReference type="EMBL" id="SFU07699.1"/>
    </source>
</evidence>
<dbReference type="PANTHER" id="PTHR33164">
    <property type="entry name" value="TRANSCRIPTIONAL REGULATOR, MARR FAMILY"/>
    <property type="match status" value="1"/>
</dbReference>
<dbReference type="PANTHER" id="PTHR33164:SF99">
    <property type="entry name" value="MARR FAMILY REGULATORY PROTEIN"/>
    <property type="match status" value="1"/>
</dbReference>
<dbReference type="Proteomes" id="UP000199546">
    <property type="component" value="Unassembled WGS sequence"/>
</dbReference>
<accession>A0A1I7D7P8</accession>